<dbReference type="InterPro" id="IPR043135">
    <property type="entry name" value="Fur_C"/>
</dbReference>
<dbReference type="SUPFAM" id="SSF46785">
    <property type="entry name" value="Winged helix' DNA-binding domain"/>
    <property type="match status" value="1"/>
</dbReference>
<evidence type="ECO:0000256" key="2">
    <source>
        <dbReference type="ARBA" id="ARBA00022491"/>
    </source>
</evidence>
<dbReference type="PANTHER" id="PTHR33202">
    <property type="entry name" value="ZINC UPTAKE REGULATION PROTEIN"/>
    <property type="match status" value="1"/>
</dbReference>
<evidence type="ECO:0000256" key="5">
    <source>
        <dbReference type="ARBA" id="ARBA00023125"/>
    </source>
</evidence>
<keyword evidence="4" id="KW-0805">Transcription regulation</keyword>
<dbReference type="Gene3D" id="3.30.1490.190">
    <property type="match status" value="1"/>
</dbReference>
<dbReference type="Pfam" id="PF01475">
    <property type="entry name" value="FUR"/>
    <property type="match status" value="1"/>
</dbReference>
<keyword evidence="2" id="KW-0678">Repressor</keyword>
<comment type="caution">
    <text evidence="8">The sequence shown here is derived from an EMBL/GenBank/DDBJ whole genome shotgun (WGS) entry which is preliminary data.</text>
</comment>
<dbReference type="Gene3D" id="1.10.10.10">
    <property type="entry name" value="Winged helix-like DNA-binding domain superfamily/Winged helix DNA-binding domain"/>
    <property type="match status" value="1"/>
</dbReference>
<protein>
    <submittedName>
        <fullName evidence="8">Transcriptional repressor</fullName>
    </submittedName>
</protein>
<feature type="compositionally biased region" description="Low complexity" evidence="7">
    <location>
        <begin position="172"/>
        <end position="185"/>
    </location>
</feature>
<accession>A0ABS3LRA2</accession>
<comment type="similarity">
    <text evidence="1">Belongs to the Fur family.</text>
</comment>
<evidence type="ECO:0000256" key="7">
    <source>
        <dbReference type="SAM" id="MobiDB-lite"/>
    </source>
</evidence>
<name>A0ABS3LRA2_9PROT</name>
<keyword evidence="9" id="KW-1185">Reference proteome</keyword>
<dbReference type="CDD" id="cd07153">
    <property type="entry name" value="Fur_like"/>
    <property type="match status" value="1"/>
</dbReference>
<gene>
    <name evidence="8" type="ORF">J2D73_01315</name>
</gene>
<evidence type="ECO:0000256" key="3">
    <source>
        <dbReference type="ARBA" id="ARBA00022833"/>
    </source>
</evidence>
<organism evidence="8 9">
    <name type="scientific">Acetobacter sacchari</name>
    <dbReference type="NCBI Taxonomy" id="2661687"/>
    <lineage>
        <taxon>Bacteria</taxon>
        <taxon>Pseudomonadati</taxon>
        <taxon>Pseudomonadota</taxon>
        <taxon>Alphaproteobacteria</taxon>
        <taxon>Acetobacterales</taxon>
        <taxon>Acetobacteraceae</taxon>
        <taxon>Acetobacter</taxon>
    </lineage>
</organism>
<proteinExistence type="inferred from homology"/>
<dbReference type="PANTHER" id="PTHR33202:SF7">
    <property type="entry name" value="FERRIC UPTAKE REGULATION PROTEIN"/>
    <property type="match status" value="1"/>
</dbReference>
<evidence type="ECO:0000256" key="6">
    <source>
        <dbReference type="ARBA" id="ARBA00023163"/>
    </source>
</evidence>
<keyword evidence="3" id="KW-0862">Zinc</keyword>
<reference evidence="8 9" key="1">
    <citation type="submission" date="2021-03" db="EMBL/GenBank/DDBJ databases">
        <title>The complete genome sequence of Acetobacter sacchari TBRC 11175.</title>
        <authorList>
            <person name="Charoenyingcharoen P."/>
            <person name="Yukphan P."/>
        </authorList>
    </citation>
    <scope>NUCLEOTIDE SEQUENCE [LARGE SCALE GENOMIC DNA]</scope>
    <source>
        <strain evidence="8 9">TBRC 11175</strain>
    </source>
</reference>
<dbReference type="EMBL" id="JAFVMF010000001">
    <property type="protein sequence ID" value="MBO1358438.1"/>
    <property type="molecule type" value="Genomic_DNA"/>
</dbReference>
<evidence type="ECO:0000256" key="4">
    <source>
        <dbReference type="ARBA" id="ARBA00023015"/>
    </source>
</evidence>
<dbReference type="InterPro" id="IPR036390">
    <property type="entry name" value="WH_DNA-bd_sf"/>
</dbReference>
<dbReference type="InterPro" id="IPR002481">
    <property type="entry name" value="FUR"/>
</dbReference>
<dbReference type="InterPro" id="IPR036388">
    <property type="entry name" value="WH-like_DNA-bd_sf"/>
</dbReference>
<evidence type="ECO:0000256" key="1">
    <source>
        <dbReference type="ARBA" id="ARBA00007957"/>
    </source>
</evidence>
<keyword evidence="6" id="KW-0804">Transcription</keyword>
<dbReference type="Proteomes" id="UP000664771">
    <property type="component" value="Unassembled WGS sequence"/>
</dbReference>
<evidence type="ECO:0000313" key="9">
    <source>
        <dbReference type="Proteomes" id="UP000664771"/>
    </source>
</evidence>
<keyword evidence="5" id="KW-0238">DNA-binding</keyword>
<sequence length="200" mass="22166">MDRKQVGDRISAVNARSIVSEDAPVHGTSATSVQESRIARLCVERGLKMTGQRRVIARVLSDAEDHPDVEELYRRATALDSRISVATVYRTVRLLEEKGILERRDFGGGRARYEASEHGRHYHLIDIDTGKVIEFEDEEHEALMRRIAERLGFDLVSLRMELFGRRVPAQESASAGKASDKAGAAGRERKTPAARGGGKA</sequence>
<evidence type="ECO:0000313" key="8">
    <source>
        <dbReference type="EMBL" id="MBO1358438.1"/>
    </source>
</evidence>
<feature type="region of interest" description="Disordered" evidence="7">
    <location>
        <begin position="168"/>
        <end position="200"/>
    </location>
</feature>